<dbReference type="PANTHER" id="PTHR46641">
    <property type="entry name" value="FMRFAMIDE RECEPTOR-RELATED"/>
    <property type="match status" value="1"/>
</dbReference>
<keyword evidence="4 5" id="KW-0472">Membrane</keyword>
<dbReference type="InterPro" id="IPR052954">
    <property type="entry name" value="GPCR-Ligand_Int"/>
</dbReference>
<accession>A0ABD2PTK2</accession>
<evidence type="ECO:0000256" key="1">
    <source>
        <dbReference type="ARBA" id="ARBA00004370"/>
    </source>
</evidence>
<dbReference type="Pfam" id="PF00001">
    <property type="entry name" value="7tm_1"/>
    <property type="match status" value="1"/>
</dbReference>
<feature type="transmembrane region" description="Helical" evidence="5">
    <location>
        <begin position="115"/>
        <end position="132"/>
    </location>
</feature>
<dbReference type="AlphaFoldDB" id="A0ABD2PTK2"/>
<feature type="transmembrane region" description="Helical" evidence="5">
    <location>
        <begin position="90"/>
        <end position="109"/>
    </location>
</feature>
<dbReference type="Proteomes" id="UP001626550">
    <property type="component" value="Unassembled WGS sequence"/>
</dbReference>
<comment type="subcellular location">
    <subcellularLocation>
        <location evidence="1">Membrane</location>
    </subcellularLocation>
</comment>
<dbReference type="SUPFAM" id="SSF81321">
    <property type="entry name" value="Family A G protein-coupled receptor-like"/>
    <property type="match status" value="1"/>
</dbReference>
<keyword evidence="2 5" id="KW-0812">Transmembrane</keyword>
<dbReference type="PROSITE" id="PS00237">
    <property type="entry name" value="G_PROTEIN_RECEP_F1_1"/>
    <property type="match status" value="1"/>
</dbReference>
<feature type="transmembrane region" description="Helical" evidence="5">
    <location>
        <begin position="243"/>
        <end position="265"/>
    </location>
</feature>
<sequence length="402" mass="45835">MKVRIFRLECPGQHWATESFYLCQVAAPLTLCLLLLAHPGRASNQNLEYSDYCEGTHNLSEYPYELATYSGLMGLCSPNTLIFDRYVSMVLVLIGLVSNLLSALIWGKLFRHNSAAVYLVALSLNDFFVVLLHGRRVLERYWDIKSFTLEKNYKCTILRHIIPLTLQYASNVYVLAFTFERWFAVCFPFHTERICSPKRAAIISALICVLAFAVTLGLSPLTHNFEKCAFQGNGSYIIEAQEYFFTLFIPCLVLLLNILLIRLMIRMRNSERKLSQSNVNRCESSSKPATPTSNCWLPKNTDTFNDEDPYPAIENGQVKPKKSIVQALSKQFWKESKSKTSRQNGSASFKSTTIMLLIVSNYMVITCLLGGIMYTTQKLHNCEICDVSSPFFFFFSILNFKT</sequence>
<organism evidence="8 9">
    <name type="scientific">Cichlidogyrus casuarinus</name>
    <dbReference type="NCBI Taxonomy" id="1844966"/>
    <lineage>
        <taxon>Eukaryota</taxon>
        <taxon>Metazoa</taxon>
        <taxon>Spiralia</taxon>
        <taxon>Lophotrochozoa</taxon>
        <taxon>Platyhelminthes</taxon>
        <taxon>Monogenea</taxon>
        <taxon>Monopisthocotylea</taxon>
        <taxon>Dactylogyridea</taxon>
        <taxon>Ancyrocephalidae</taxon>
        <taxon>Cichlidogyrus</taxon>
    </lineage>
</organism>
<dbReference type="Gene3D" id="1.20.1070.10">
    <property type="entry name" value="Rhodopsin 7-helix transmembrane proteins"/>
    <property type="match status" value="1"/>
</dbReference>
<evidence type="ECO:0000259" key="7">
    <source>
        <dbReference type="PROSITE" id="PS50262"/>
    </source>
</evidence>
<evidence type="ECO:0000256" key="5">
    <source>
        <dbReference type="SAM" id="Phobius"/>
    </source>
</evidence>
<dbReference type="PANTHER" id="PTHR46641:SF8">
    <property type="entry name" value="G-PROTEIN COUPLED RECEPTORS FAMILY 1 PROFILE DOMAIN-CONTAINING PROTEIN"/>
    <property type="match status" value="1"/>
</dbReference>
<evidence type="ECO:0000256" key="3">
    <source>
        <dbReference type="ARBA" id="ARBA00022989"/>
    </source>
</evidence>
<evidence type="ECO:0000256" key="6">
    <source>
        <dbReference type="SAM" id="SignalP"/>
    </source>
</evidence>
<gene>
    <name evidence="8" type="ORF">Ciccas_010629</name>
</gene>
<evidence type="ECO:0000313" key="9">
    <source>
        <dbReference type="Proteomes" id="UP001626550"/>
    </source>
</evidence>
<feature type="transmembrane region" description="Helical" evidence="5">
    <location>
        <begin position="354"/>
        <end position="374"/>
    </location>
</feature>
<keyword evidence="6" id="KW-0732">Signal</keyword>
<evidence type="ECO:0000313" key="8">
    <source>
        <dbReference type="EMBL" id="KAL3310799.1"/>
    </source>
</evidence>
<dbReference type="EMBL" id="JBJKFK010002646">
    <property type="protein sequence ID" value="KAL3310799.1"/>
    <property type="molecule type" value="Genomic_DNA"/>
</dbReference>
<dbReference type="InterPro" id="IPR017452">
    <property type="entry name" value="GPCR_Rhodpsn_7TM"/>
</dbReference>
<keyword evidence="9" id="KW-1185">Reference proteome</keyword>
<evidence type="ECO:0000256" key="2">
    <source>
        <dbReference type="ARBA" id="ARBA00022692"/>
    </source>
</evidence>
<evidence type="ECO:0000256" key="4">
    <source>
        <dbReference type="ARBA" id="ARBA00023136"/>
    </source>
</evidence>
<feature type="transmembrane region" description="Helical" evidence="5">
    <location>
        <begin position="200"/>
        <end position="223"/>
    </location>
</feature>
<dbReference type="PROSITE" id="PS50262">
    <property type="entry name" value="G_PROTEIN_RECEP_F1_2"/>
    <property type="match status" value="1"/>
</dbReference>
<reference evidence="8 9" key="1">
    <citation type="submission" date="2024-11" db="EMBL/GenBank/DDBJ databases">
        <title>Adaptive evolution of stress response genes in parasites aligns with host niche diversity.</title>
        <authorList>
            <person name="Hahn C."/>
            <person name="Resl P."/>
        </authorList>
    </citation>
    <scope>NUCLEOTIDE SEQUENCE [LARGE SCALE GENOMIC DNA]</scope>
    <source>
        <strain evidence="8">EGGRZ-B1_66</strain>
        <tissue evidence="8">Body</tissue>
    </source>
</reference>
<feature type="chain" id="PRO_5044764998" description="G-protein coupled receptors family 1 profile domain-containing protein" evidence="6">
    <location>
        <begin position="43"/>
        <end position="402"/>
    </location>
</feature>
<dbReference type="GO" id="GO:0016020">
    <property type="term" value="C:membrane"/>
    <property type="evidence" value="ECO:0007669"/>
    <property type="project" value="UniProtKB-SubCell"/>
</dbReference>
<feature type="domain" description="G-protein coupled receptors family 1 profile" evidence="7">
    <location>
        <begin position="98"/>
        <end position="364"/>
    </location>
</feature>
<comment type="caution">
    <text evidence="8">The sequence shown here is derived from an EMBL/GenBank/DDBJ whole genome shotgun (WGS) entry which is preliminary data.</text>
</comment>
<dbReference type="InterPro" id="IPR000276">
    <property type="entry name" value="GPCR_Rhodpsn"/>
</dbReference>
<protein>
    <recommendedName>
        <fullName evidence="7">G-protein coupled receptors family 1 profile domain-containing protein</fullName>
    </recommendedName>
</protein>
<feature type="signal peptide" evidence="6">
    <location>
        <begin position="1"/>
        <end position="42"/>
    </location>
</feature>
<proteinExistence type="predicted"/>
<name>A0ABD2PTK2_9PLAT</name>
<keyword evidence="3 5" id="KW-1133">Transmembrane helix</keyword>